<evidence type="ECO:0008006" key="3">
    <source>
        <dbReference type="Google" id="ProtNLM"/>
    </source>
</evidence>
<proteinExistence type="predicted"/>
<dbReference type="Pfam" id="PF12672">
    <property type="entry name" value="DUF3793"/>
    <property type="match status" value="1"/>
</dbReference>
<protein>
    <recommendedName>
        <fullName evidence="3">DUF3793 family protein</fullName>
    </recommendedName>
</protein>
<dbReference type="RefSeq" id="WP_066621472.1">
    <property type="nucleotide sequence ID" value="NZ_FQXL01000004.1"/>
</dbReference>
<accession>A0A162T2T2</accession>
<dbReference type="AlphaFoldDB" id="A0A162T2T2"/>
<gene>
    <name evidence="1" type="ORF">CLMAG_19830</name>
</gene>
<name>A0A162T2T2_9CLOT</name>
<dbReference type="EMBL" id="LWAE01000002">
    <property type="protein sequence ID" value="KZL92174.1"/>
    <property type="molecule type" value="Genomic_DNA"/>
</dbReference>
<keyword evidence="2" id="KW-1185">Reference proteome</keyword>
<dbReference type="STRING" id="1121326.CLMAG_19830"/>
<dbReference type="PATRIC" id="fig|1121326.3.peg.1973"/>
<dbReference type="Proteomes" id="UP000076603">
    <property type="component" value="Unassembled WGS sequence"/>
</dbReference>
<sequence>MTKNELNNYIYILNSYNNIDYLFSIIACGAAPTLAKQKPSSLLIFSNNNRNLQDTWEEFKDELKDKLNVKFMELKKSERSTIVLFYNAESLRRILREEKNIEFLKRFGYSTKMKLEECLLLLAKRFENSCPHEIGIFLGYPVYDVTMFVDYPNKQCEIIGYWKVYHDIEDAENIFRKYDQIKSNVIKLIIEGVKPIEILRYRCTLQ</sequence>
<organism evidence="1 2">
    <name type="scientific">Clostridium magnum DSM 2767</name>
    <dbReference type="NCBI Taxonomy" id="1121326"/>
    <lineage>
        <taxon>Bacteria</taxon>
        <taxon>Bacillati</taxon>
        <taxon>Bacillota</taxon>
        <taxon>Clostridia</taxon>
        <taxon>Eubacteriales</taxon>
        <taxon>Clostridiaceae</taxon>
        <taxon>Clostridium</taxon>
    </lineage>
</organism>
<comment type="caution">
    <text evidence="1">The sequence shown here is derived from an EMBL/GenBank/DDBJ whole genome shotgun (WGS) entry which is preliminary data.</text>
</comment>
<evidence type="ECO:0000313" key="2">
    <source>
        <dbReference type="Proteomes" id="UP000076603"/>
    </source>
</evidence>
<evidence type="ECO:0000313" key="1">
    <source>
        <dbReference type="EMBL" id="KZL92174.1"/>
    </source>
</evidence>
<reference evidence="1 2" key="1">
    <citation type="submission" date="2016-04" db="EMBL/GenBank/DDBJ databases">
        <title>Genome sequence of Clostridium magnum DSM 2767.</title>
        <authorList>
            <person name="Poehlein A."/>
            <person name="Uhlig R."/>
            <person name="Fischer R."/>
            <person name="Bahl H."/>
            <person name="Daniel R."/>
        </authorList>
    </citation>
    <scope>NUCLEOTIDE SEQUENCE [LARGE SCALE GENOMIC DNA]</scope>
    <source>
        <strain evidence="1 2">DSM 2767</strain>
    </source>
</reference>
<dbReference type="InterPro" id="IPR024523">
    <property type="entry name" value="DUF3793"/>
</dbReference>
<dbReference type="OrthoDB" id="5393676at2"/>